<comment type="subunit">
    <text evidence="7">Part of the 30S ribosomal subunit. Forms a loose heterodimer with protein S19. Forms two bridges to the 50S subunit in the 70S ribosome.</text>
</comment>
<dbReference type="GO" id="GO:0005829">
    <property type="term" value="C:cytosol"/>
    <property type="evidence" value="ECO:0007669"/>
    <property type="project" value="TreeGrafter"/>
</dbReference>
<comment type="caution">
    <text evidence="9">The sequence shown here is derived from an EMBL/GenBank/DDBJ whole genome shotgun (WGS) entry which is preliminary data.</text>
</comment>
<evidence type="ECO:0000256" key="8">
    <source>
        <dbReference type="RuleBase" id="RU003830"/>
    </source>
</evidence>
<keyword evidence="4 7" id="KW-0689">Ribosomal protein</keyword>
<dbReference type="InterPro" id="IPR019980">
    <property type="entry name" value="Ribosomal_uS13_bac-type"/>
</dbReference>
<evidence type="ECO:0000256" key="3">
    <source>
        <dbReference type="ARBA" id="ARBA00022884"/>
    </source>
</evidence>
<evidence type="ECO:0000256" key="4">
    <source>
        <dbReference type="ARBA" id="ARBA00022980"/>
    </source>
</evidence>
<dbReference type="Gene3D" id="4.10.910.10">
    <property type="entry name" value="30s ribosomal protein s13, domain 2"/>
    <property type="match status" value="1"/>
</dbReference>
<dbReference type="PANTHER" id="PTHR10871">
    <property type="entry name" value="30S RIBOSOMAL PROTEIN S13/40S RIBOSOMAL PROTEIN S18"/>
    <property type="match status" value="1"/>
</dbReference>
<evidence type="ECO:0000256" key="6">
    <source>
        <dbReference type="ARBA" id="ARBA00035166"/>
    </source>
</evidence>
<dbReference type="InterPro" id="IPR001892">
    <property type="entry name" value="Ribosomal_uS13"/>
</dbReference>
<dbReference type="InterPro" id="IPR027437">
    <property type="entry name" value="Rbsml_uS13_C"/>
</dbReference>
<dbReference type="PROSITE" id="PS00646">
    <property type="entry name" value="RIBOSOMAL_S13_1"/>
    <property type="match status" value="1"/>
</dbReference>
<dbReference type="FunFam" id="1.10.8.50:FF:000001">
    <property type="entry name" value="30S ribosomal protein S13"/>
    <property type="match status" value="1"/>
</dbReference>
<evidence type="ECO:0000256" key="1">
    <source>
        <dbReference type="ARBA" id="ARBA00008080"/>
    </source>
</evidence>
<dbReference type="GO" id="GO:0019843">
    <property type="term" value="F:rRNA binding"/>
    <property type="evidence" value="ECO:0007669"/>
    <property type="project" value="UniProtKB-UniRule"/>
</dbReference>
<keyword evidence="10" id="KW-1185">Reference proteome</keyword>
<evidence type="ECO:0000256" key="2">
    <source>
        <dbReference type="ARBA" id="ARBA00022730"/>
    </source>
</evidence>
<reference evidence="9 10" key="1">
    <citation type="submission" date="2018-10" db="EMBL/GenBank/DDBJ databases">
        <title>An updated phylogeny of the Alphaproteobacteria reveals that the parasitic Rickettsiales and Holosporales have independent origins.</title>
        <authorList>
            <person name="Munoz-Gomez S.A."/>
            <person name="Hess S."/>
            <person name="Burger G."/>
            <person name="Lang B.F."/>
            <person name="Susko E."/>
            <person name="Slamovits C.H."/>
            <person name="Roger A.J."/>
        </authorList>
    </citation>
    <scope>NUCLEOTIDE SEQUENCE [LARGE SCALE GENOMIC DNA]</scope>
    <source>
        <strain evidence="9">HOLO01</strain>
    </source>
</reference>
<dbReference type="Pfam" id="PF00416">
    <property type="entry name" value="Ribosomal_S13"/>
    <property type="match status" value="1"/>
</dbReference>
<dbReference type="PROSITE" id="PS50159">
    <property type="entry name" value="RIBOSOMAL_S13_2"/>
    <property type="match status" value="1"/>
</dbReference>
<dbReference type="EMBL" id="SCFB01000005">
    <property type="protein sequence ID" value="RZI46268.1"/>
    <property type="molecule type" value="Genomic_DNA"/>
</dbReference>
<evidence type="ECO:0000313" key="9">
    <source>
        <dbReference type="EMBL" id="RZI46268.1"/>
    </source>
</evidence>
<dbReference type="Gene3D" id="1.10.8.50">
    <property type="match status" value="1"/>
</dbReference>
<protein>
    <recommendedName>
        <fullName evidence="6 7">Small ribosomal subunit protein uS13</fullName>
    </recommendedName>
</protein>
<organism evidence="9 10">
    <name type="scientific">Candidatus Finniella inopinata</name>
    <dbReference type="NCBI Taxonomy" id="1696036"/>
    <lineage>
        <taxon>Bacteria</taxon>
        <taxon>Pseudomonadati</taxon>
        <taxon>Pseudomonadota</taxon>
        <taxon>Alphaproteobacteria</taxon>
        <taxon>Holosporales</taxon>
        <taxon>Candidatus Paracaedibacteraceae</taxon>
        <taxon>Candidatus Finniella</taxon>
    </lineage>
</organism>
<dbReference type="FunFam" id="4.10.910.10:FF:000001">
    <property type="entry name" value="30S ribosomal protein S13"/>
    <property type="match status" value="1"/>
</dbReference>
<comment type="function">
    <text evidence="7">Located at the top of the head of the 30S subunit, it contacts several helices of the 16S rRNA. In the 70S ribosome it contacts the 23S rRNA (bridge B1a) and protein L5 of the 50S subunit (bridge B1b), connecting the 2 subunits; these bridges are implicated in subunit movement. Contacts the tRNAs in the A and P-sites.</text>
</comment>
<dbReference type="GO" id="GO:0003735">
    <property type="term" value="F:structural constituent of ribosome"/>
    <property type="evidence" value="ECO:0007669"/>
    <property type="project" value="InterPro"/>
</dbReference>
<dbReference type="PANTHER" id="PTHR10871:SF1">
    <property type="entry name" value="SMALL RIBOSOMAL SUBUNIT PROTEIN US13M"/>
    <property type="match status" value="1"/>
</dbReference>
<dbReference type="NCBIfam" id="TIGR03631">
    <property type="entry name" value="uS13_bact"/>
    <property type="match status" value="1"/>
</dbReference>
<keyword evidence="5 7" id="KW-0687">Ribonucleoprotein</keyword>
<proteinExistence type="inferred from homology"/>
<dbReference type="PIRSF" id="PIRSF002134">
    <property type="entry name" value="Ribosomal_S13"/>
    <property type="match status" value="1"/>
</dbReference>
<keyword evidence="3 7" id="KW-0694">RNA-binding</keyword>
<dbReference type="GO" id="GO:0000049">
    <property type="term" value="F:tRNA binding"/>
    <property type="evidence" value="ECO:0007669"/>
    <property type="project" value="UniProtKB-UniRule"/>
</dbReference>
<name>A0A4Q7DIZ1_9PROT</name>
<evidence type="ECO:0000313" key="10">
    <source>
        <dbReference type="Proteomes" id="UP000293550"/>
    </source>
</evidence>
<dbReference type="HAMAP" id="MF_01315">
    <property type="entry name" value="Ribosomal_uS13"/>
    <property type="match status" value="1"/>
</dbReference>
<evidence type="ECO:0000256" key="7">
    <source>
        <dbReference type="HAMAP-Rule" id="MF_01315"/>
    </source>
</evidence>
<sequence>MARIAGVNIPTQKKAVISLTYIFGIGNYRAQQIMAEANVNIEKRVNELTDQEVIKIREVIDRGFQVEGDLRREVSMNIKRLKDLRCYRGMRHSRGLPVRGQRTHTNARTRKGKAVPIAGKKMVGK</sequence>
<comment type="similarity">
    <text evidence="1 7 8">Belongs to the universal ribosomal protein uS13 family.</text>
</comment>
<dbReference type="OrthoDB" id="9803610at2"/>
<dbReference type="Proteomes" id="UP000293550">
    <property type="component" value="Unassembled WGS sequence"/>
</dbReference>
<dbReference type="RefSeq" id="WP_130154019.1">
    <property type="nucleotide sequence ID" value="NZ_SCFB01000005.1"/>
</dbReference>
<dbReference type="GO" id="GO:0015935">
    <property type="term" value="C:small ribosomal subunit"/>
    <property type="evidence" value="ECO:0007669"/>
    <property type="project" value="TreeGrafter"/>
</dbReference>
<dbReference type="GO" id="GO:0006412">
    <property type="term" value="P:translation"/>
    <property type="evidence" value="ECO:0007669"/>
    <property type="project" value="UniProtKB-UniRule"/>
</dbReference>
<evidence type="ECO:0000256" key="5">
    <source>
        <dbReference type="ARBA" id="ARBA00023274"/>
    </source>
</evidence>
<dbReference type="SUPFAM" id="SSF46946">
    <property type="entry name" value="S13-like H2TH domain"/>
    <property type="match status" value="1"/>
</dbReference>
<dbReference type="InterPro" id="IPR010979">
    <property type="entry name" value="Ribosomal_uS13-like_H2TH"/>
</dbReference>
<accession>A0A4Q7DIZ1</accession>
<gene>
    <name evidence="7" type="primary">rpsM</name>
    <name evidence="9" type="ORF">EQU50_04860</name>
</gene>
<dbReference type="InterPro" id="IPR018269">
    <property type="entry name" value="Ribosomal_uS13_CS"/>
</dbReference>
<keyword evidence="7" id="KW-0820">tRNA-binding</keyword>
<keyword evidence="2 7" id="KW-0699">rRNA-binding</keyword>
<dbReference type="AlphaFoldDB" id="A0A4Q7DIZ1"/>